<comment type="caution">
    <text evidence="2">The sequence shown here is derived from an EMBL/GenBank/DDBJ whole genome shotgun (WGS) entry which is preliminary data.</text>
</comment>
<name>A0A0V0Z8T6_9BILA</name>
<reference evidence="2 3" key="1">
    <citation type="submission" date="2015-01" db="EMBL/GenBank/DDBJ databases">
        <title>Evolution of Trichinella species and genotypes.</title>
        <authorList>
            <person name="Korhonen P.K."/>
            <person name="Edoardo P."/>
            <person name="Giuseppe L.R."/>
            <person name="Gasser R.B."/>
        </authorList>
    </citation>
    <scope>NUCLEOTIDE SEQUENCE [LARGE SCALE GENOMIC DNA]</scope>
    <source>
        <strain evidence="2">ISS2496</strain>
    </source>
</reference>
<keyword evidence="3" id="KW-1185">Reference proteome</keyword>
<dbReference type="Proteomes" id="UP000054783">
    <property type="component" value="Unassembled WGS sequence"/>
</dbReference>
<protein>
    <submittedName>
        <fullName evidence="2">Uncharacterized protein</fullName>
    </submittedName>
</protein>
<accession>A0A0V0Z8T6</accession>
<evidence type="ECO:0000313" key="2">
    <source>
        <dbReference type="EMBL" id="KRY08852.1"/>
    </source>
</evidence>
<evidence type="ECO:0000256" key="1">
    <source>
        <dbReference type="SAM" id="MobiDB-lite"/>
    </source>
</evidence>
<dbReference type="AlphaFoldDB" id="A0A0V0Z8T6"/>
<proteinExistence type="predicted"/>
<evidence type="ECO:0000313" key="3">
    <source>
        <dbReference type="Proteomes" id="UP000054783"/>
    </source>
</evidence>
<dbReference type="EMBL" id="JYDQ01000306">
    <property type="protein sequence ID" value="KRY08852.1"/>
    <property type="molecule type" value="Genomic_DNA"/>
</dbReference>
<organism evidence="2 3">
    <name type="scientific">Trichinella patagoniensis</name>
    <dbReference type="NCBI Taxonomy" id="990121"/>
    <lineage>
        <taxon>Eukaryota</taxon>
        <taxon>Metazoa</taxon>
        <taxon>Ecdysozoa</taxon>
        <taxon>Nematoda</taxon>
        <taxon>Enoplea</taxon>
        <taxon>Dorylaimia</taxon>
        <taxon>Trichinellida</taxon>
        <taxon>Trichinellidae</taxon>
        <taxon>Trichinella</taxon>
    </lineage>
</organism>
<sequence>MESLYQRQERRFLVGTSKDKGRRPRNQNEGPDGKALAGVSPQCRLCIRFTTANSGGGCPVCNGDHPADRCPGSEAIRFRRDSIGQCG</sequence>
<feature type="region of interest" description="Disordered" evidence="1">
    <location>
        <begin position="1"/>
        <end position="36"/>
    </location>
</feature>
<gene>
    <name evidence="2" type="ORF">T12_217</name>
</gene>